<reference evidence="1 2" key="1">
    <citation type="submission" date="2019-08" db="EMBL/GenBank/DDBJ databases">
        <title>In-depth cultivation of the pig gut microbiome towards novel bacterial diversity and tailored functional studies.</title>
        <authorList>
            <person name="Wylensek D."/>
            <person name="Hitch T.C.A."/>
            <person name="Clavel T."/>
        </authorList>
    </citation>
    <scope>NUCLEOTIDE SEQUENCE [LARGE SCALE GENOMIC DNA]</scope>
    <source>
        <strain evidence="1 2">WCA-389-WT-5B</strain>
    </source>
</reference>
<dbReference type="AlphaFoldDB" id="A0A6N7W121"/>
<dbReference type="Proteomes" id="UP000441455">
    <property type="component" value="Unassembled WGS sequence"/>
</dbReference>
<comment type="caution">
    <text evidence="1">The sequence shown here is derived from an EMBL/GenBank/DDBJ whole genome shotgun (WGS) entry which is preliminary data.</text>
</comment>
<proteinExistence type="predicted"/>
<dbReference type="RefSeq" id="WP_154488059.1">
    <property type="nucleotide sequence ID" value="NZ_VULN01000007.1"/>
</dbReference>
<protein>
    <submittedName>
        <fullName evidence="1">DUF4357 domain-containing protein</fullName>
    </submittedName>
</protein>
<evidence type="ECO:0000313" key="1">
    <source>
        <dbReference type="EMBL" id="MSS82142.1"/>
    </source>
</evidence>
<dbReference type="EMBL" id="VULN01000007">
    <property type="protein sequence ID" value="MSS82142.1"/>
    <property type="molecule type" value="Genomic_DNA"/>
</dbReference>
<name>A0A6N7W121_ACIFE</name>
<sequence>MSSDSSKFTAVRVSRKAMHDFDTELDGTGIYFLLVGTDAVYVGQTGLDTLQKRILNKHSADIDKSWHTVLAFKFADFTITTNELLFIENAMCEYVHAHYPKCLTTTPAKENCNSKYRKDHYHLGAAQIHTCEDYIKDIEHYISMFPGSIFDGFVQPKPPTGAPGPQKQKTLFQFVNSKQGVKATAEIEIHTGNTQPRETRVKAGATLSKDVSPNFKSSDSVKQERMELEKEGKIIDRVLQVDVPFKSQSAALAFLNGTSLSGNKCWKTVDGNIPLGDLLV</sequence>
<accession>A0A6N7W121</accession>
<evidence type="ECO:0000313" key="2">
    <source>
        <dbReference type="Proteomes" id="UP000441455"/>
    </source>
</evidence>
<dbReference type="OrthoDB" id="2656488at2"/>
<gene>
    <name evidence="1" type="ORF">FX155_05985</name>
</gene>
<organism evidence="1 2">
    <name type="scientific">Acidaminococcus fermentans</name>
    <dbReference type="NCBI Taxonomy" id="905"/>
    <lineage>
        <taxon>Bacteria</taxon>
        <taxon>Bacillati</taxon>
        <taxon>Bacillota</taxon>
        <taxon>Negativicutes</taxon>
        <taxon>Acidaminococcales</taxon>
        <taxon>Acidaminococcaceae</taxon>
        <taxon>Acidaminococcus</taxon>
    </lineage>
</organism>